<evidence type="ECO:0000259" key="4">
    <source>
        <dbReference type="PROSITE" id="PS01124"/>
    </source>
</evidence>
<feature type="domain" description="HTH araC/xylS-type" evidence="4">
    <location>
        <begin position="174"/>
        <end position="276"/>
    </location>
</feature>
<evidence type="ECO:0000256" key="1">
    <source>
        <dbReference type="ARBA" id="ARBA00023015"/>
    </source>
</evidence>
<name>A0A372EG59_9BURK</name>
<dbReference type="InterPro" id="IPR018060">
    <property type="entry name" value="HTH_AraC"/>
</dbReference>
<dbReference type="PANTHER" id="PTHR46796">
    <property type="entry name" value="HTH-TYPE TRANSCRIPTIONAL ACTIVATOR RHAS-RELATED"/>
    <property type="match status" value="1"/>
</dbReference>
<dbReference type="Proteomes" id="UP000261931">
    <property type="component" value="Unassembled WGS sequence"/>
</dbReference>
<keyword evidence="3" id="KW-0804">Transcription</keyword>
<dbReference type="EMBL" id="QVLS01000011">
    <property type="protein sequence ID" value="RFP77419.1"/>
    <property type="molecule type" value="Genomic_DNA"/>
</dbReference>
<proteinExistence type="predicted"/>
<dbReference type="InterPro" id="IPR009057">
    <property type="entry name" value="Homeodomain-like_sf"/>
</dbReference>
<dbReference type="Pfam" id="PF12833">
    <property type="entry name" value="HTH_18"/>
    <property type="match status" value="1"/>
</dbReference>
<dbReference type="GO" id="GO:0043565">
    <property type="term" value="F:sequence-specific DNA binding"/>
    <property type="evidence" value="ECO:0007669"/>
    <property type="project" value="InterPro"/>
</dbReference>
<dbReference type="PROSITE" id="PS01124">
    <property type="entry name" value="HTH_ARAC_FAMILY_2"/>
    <property type="match status" value="1"/>
</dbReference>
<evidence type="ECO:0000256" key="3">
    <source>
        <dbReference type="ARBA" id="ARBA00023163"/>
    </source>
</evidence>
<dbReference type="Gene3D" id="1.10.10.60">
    <property type="entry name" value="Homeodomain-like"/>
    <property type="match status" value="1"/>
</dbReference>
<evidence type="ECO:0000313" key="6">
    <source>
        <dbReference type="Proteomes" id="UP000261931"/>
    </source>
</evidence>
<dbReference type="SUPFAM" id="SSF46689">
    <property type="entry name" value="Homeodomain-like"/>
    <property type="match status" value="1"/>
</dbReference>
<gene>
    <name evidence="5" type="ORF">DY262_16835</name>
</gene>
<keyword evidence="2" id="KW-0238">DNA-binding</keyword>
<evidence type="ECO:0000313" key="5">
    <source>
        <dbReference type="EMBL" id="RFP77419.1"/>
    </source>
</evidence>
<evidence type="ECO:0000256" key="2">
    <source>
        <dbReference type="ARBA" id="ARBA00023125"/>
    </source>
</evidence>
<keyword evidence="1" id="KW-0805">Transcription regulation</keyword>
<dbReference type="AlphaFoldDB" id="A0A372EG59"/>
<dbReference type="InterPro" id="IPR046532">
    <property type="entry name" value="DUF6597"/>
</dbReference>
<accession>A0A372EG59</accession>
<dbReference type="InterPro" id="IPR050204">
    <property type="entry name" value="AraC_XylS_family_regulators"/>
</dbReference>
<dbReference type="GO" id="GO:0003700">
    <property type="term" value="F:DNA-binding transcription factor activity"/>
    <property type="evidence" value="ECO:0007669"/>
    <property type="project" value="InterPro"/>
</dbReference>
<comment type="caution">
    <text evidence="5">The sequence shown here is derived from an EMBL/GenBank/DDBJ whole genome shotgun (WGS) entry which is preliminary data.</text>
</comment>
<keyword evidence="6" id="KW-1185">Reference proteome</keyword>
<reference evidence="5 6" key="1">
    <citation type="submission" date="2018-08" db="EMBL/GenBank/DDBJ databases">
        <title>Hydrogenophaga sp. LA-38 isolated from sludge.</title>
        <authorList>
            <person name="Im W.-T."/>
        </authorList>
    </citation>
    <scope>NUCLEOTIDE SEQUENCE [LARGE SCALE GENOMIC DNA]</scope>
    <source>
        <strain evidence="5 6">LA-38</strain>
    </source>
</reference>
<dbReference type="Pfam" id="PF20240">
    <property type="entry name" value="DUF6597"/>
    <property type="match status" value="1"/>
</dbReference>
<dbReference type="SMART" id="SM00342">
    <property type="entry name" value="HTH_ARAC"/>
    <property type="match status" value="1"/>
</dbReference>
<sequence length="290" mass="31527">MTAPRMPERLFVRLPDDPSCAPETTVPASTLTAFAVPAALRSAVVHVMAYEERFTPDREVVERVLPDGASRLLIGLHGGAASIHVAGARATPVLLTMSGHMHGLSITLNPGATLGLFGVPANELCALTVPWHDIAPPAQRDLPELVVAAADDATRVRHVLRSLQALQRPQDPARRLVEHAARRLGAQKDRVSLRALAAELNLSERRVQQLFASHIGLAPSVWRRLQRLHGTLRLLRTTKAPQWAEIALCAGYYDQSHLINEFRTLCGLTPQQLLQRAVSDSSNTSKGGIP</sequence>
<protein>
    <submittedName>
        <fullName evidence="5">AraC family transcriptional regulator</fullName>
    </submittedName>
</protein>
<organism evidence="5 6">
    <name type="scientific">Hydrogenophaga borbori</name>
    <dbReference type="NCBI Taxonomy" id="2294117"/>
    <lineage>
        <taxon>Bacteria</taxon>
        <taxon>Pseudomonadati</taxon>
        <taxon>Pseudomonadota</taxon>
        <taxon>Betaproteobacteria</taxon>
        <taxon>Burkholderiales</taxon>
        <taxon>Comamonadaceae</taxon>
        <taxon>Hydrogenophaga</taxon>
    </lineage>
</organism>